<dbReference type="Pfam" id="PF08592">
    <property type="entry name" value="Anthrone_oxy"/>
    <property type="match status" value="1"/>
</dbReference>
<keyword evidence="1" id="KW-1133">Transmembrane helix</keyword>
<proteinExistence type="predicted"/>
<name>A0A5R8KJ48_9BACT</name>
<accession>A0A5R8KJ48</accession>
<protein>
    <submittedName>
        <fullName evidence="2">DUF1772 domain-containing protein</fullName>
    </submittedName>
</protein>
<dbReference type="OrthoDB" id="428263at2"/>
<evidence type="ECO:0000256" key="1">
    <source>
        <dbReference type="SAM" id="Phobius"/>
    </source>
</evidence>
<feature type="transmembrane region" description="Helical" evidence="1">
    <location>
        <begin position="86"/>
        <end position="108"/>
    </location>
</feature>
<organism evidence="2 3">
    <name type="scientific">Phragmitibacter flavus</name>
    <dbReference type="NCBI Taxonomy" id="2576071"/>
    <lineage>
        <taxon>Bacteria</taxon>
        <taxon>Pseudomonadati</taxon>
        <taxon>Verrucomicrobiota</taxon>
        <taxon>Verrucomicrobiia</taxon>
        <taxon>Verrucomicrobiales</taxon>
        <taxon>Verrucomicrobiaceae</taxon>
        <taxon>Phragmitibacter</taxon>
    </lineage>
</organism>
<sequence>MNELDDSLRFVAALGCGLMAGVFFAFSTLVMKALGRLPTEDGIAAMQAINVGALKSWFLPVFMGTALLCLLVLVGSFGQWGMTSTYWSMAGAALYLGGTFLVTVIFNVPLNDALAGLTSSAPERTTFWANYQASWNFWNYVRTMSSLAGLGFLMMGFWRWT</sequence>
<keyword evidence="3" id="KW-1185">Reference proteome</keyword>
<gene>
    <name evidence="2" type="ORF">FEM03_02690</name>
</gene>
<keyword evidence="1" id="KW-0812">Transmembrane</keyword>
<comment type="caution">
    <text evidence="2">The sequence shown here is derived from an EMBL/GenBank/DDBJ whole genome shotgun (WGS) entry which is preliminary data.</text>
</comment>
<dbReference type="AlphaFoldDB" id="A0A5R8KJ48"/>
<dbReference type="Proteomes" id="UP000306196">
    <property type="component" value="Unassembled WGS sequence"/>
</dbReference>
<dbReference type="EMBL" id="VAUV01000002">
    <property type="protein sequence ID" value="TLD72280.1"/>
    <property type="molecule type" value="Genomic_DNA"/>
</dbReference>
<dbReference type="InterPro" id="IPR013901">
    <property type="entry name" value="Anthrone_oxy"/>
</dbReference>
<reference evidence="2 3" key="1">
    <citation type="submission" date="2019-05" db="EMBL/GenBank/DDBJ databases">
        <title>Verrucobacter flavum gen. nov., sp. nov. a new member of the family Verrucomicrobiaceae.</title>
        <authorList>
            <person name="Szuroczki S."/>
            <person name="Abbaszade G."/>
            <person name="Szabo A."/>
            <person name="Felfoldi T."/>
            <person name="Schumann P."/>
            <person name="Boka K."/>
            <person name="Keki Z."/>
            <person name="Toumi M."/>
            <person name="Toth E."/>
        </authorList>
    </citation>
    <scope>NUCLEOTIDE SEQUENCE [LARGE SCALE GENOMIC DNA]</scope>
    <source>
        <strain evidence="2 3">MG-N-17</strain>
    </source>
</reference>
<feature type="transmembrane region" description="Helical" evidence="1">
    <location>
        <begin position="137"/>
        <end position="158"/>
    </location>
</feature>
<feature type="transmembrane region" description="Helical" evidence="1">
    <location>
        <begin position="12"/>
        <end position="34"/>
    </location>
</feature>
<feature type="transmembrane region" description="Helical" evidence="1">
    <location>
        <begin position="54"/>
        <end position="74"/>
    </location>
</feature>
<dbReference type="RefSeq" id="WP_138084636.1">
    <property type="nucleotide sequence ID" value="NZ_VAUV01000002.1"/>
</dbReference>
<keyword evidence="1" id="KW-0472">Membrane</keyword>
<evidence type="ECO:0000313" key="2">
    <source>
        <dbReference type="EMBL" id="TLD72280.1"/>
    </source>
</evidence>
<evidence type="ECO:0000313" key="3">
    <source>
        <dbReference type="Proteomes" id="UP000306196"/>
    </source>
</evidence>